<dbReference type="InterPro" id="IPR050320">
    <property type="entry name" value="N5-glutamine_MTase"/>
</dbReference>
<keyword evidence="3 5" id="KW-0949">S-adenosyl-L-methionine</keyword>
<dbReference type="GO" id="GO:0032259">
    <property type="term" value="P:methylation"/>
    <property type="evidence" value="ECO:0007669"/>
    <property type="project" value="UniProtKB-KW"/>
</dbReference>
<dbReference type="PROSITE" id="PS00092">
    <property type="entry name" value="N6_MTASE"/>
    <property type="match status" value="1"/>
</dbReference>
<dbReference type="InterPro" id="IPR002052">
    <property type="entry name" value="DNA_methylase_N6_adenine_CS"/>
</dbReference>
<gene>
    <name evidence="5 8" type="primary">prmC</name>
    <name evidence="8" type="ORF">SAMEA4412673_01506</name>
</gene>
<dbReference type="PANTHER" id="PTHR18895:SF74">
    <property type="entry name" value="MTRF1L RELEASE FACTOR GLUTAMINE METHYLTRANSFERASE"/>
    <property type="match status" value="1"/>
</dbReference>
<evidence type="ECO:0000313" key="9">
    <source>
        <dbReference type="Proteomes" id="UP000215355"/>
    </source>
</evidence>
<dbReference type="InterPro" id="IPR040758">
    <property type="entry name" value="PrmC_N"/>
</dbReference>
<organism evidence="8 9">
    <name type="scientific">Sphingobacterium mizutaii</name>
    <dbReference type="NCBI Taxonomy" id="1010"/>
    <lineage>
        <taxon>Bacteria</taxon>
        <taxon>Pseudomonadati</taxon>
        <taxon>Bacteroidota</taxon>
        <taxon>Sphingobacteriia</taxon>
        <taxon>Sphingobacteriales</taxon>
        <taxon>Sphingobacteriaceae</taxon>
        <taxon>Sphingobacterium</taxon>
    </lineage>
</organism>
<dbReference type="PANTHER" id="PTHR18895">
    <property type="entry name" value="HEMK METHYLTRANSFERASE"/>
    <property type="match status" value="1"/>
</dbReference>
<comment type="similarity">
    <text evidence="5">Belongs to the protein N5-glutamine methyltransferase family. PrmC subfamily.</text>
</comment>
<dbReference type="InterPro" id="IPR029063">
    <property type="entry name" value="SAM-dependent_MTases_sf"/>
</dbReference>
<evidence type="ECO:0000313" key="8">
    <source>
        <dbReference type="EMBL" id="SNV48207.1"/>
    </source>
</evidence>
<dbReference type="InterPro" id="IPR004556">
    <property type="entry name" value="HemK-like"/>
</dbReference>
<dbReference type="InterPro" id="IPR007848">
    <property type="entry name" value="Small_mtfrase_dom"/>
</dbReference>
<evidence type="ECO:0000256" key="2">
    <source>
        <dbReference type="ARBA" id="ARBA00022679"/>
    </source>
</evidence>
<feature type="domain" description="Release factor glutamine methyltransferase N-terminal" evidence="7">
    <location>
        <begin position="9"/>
        <end position="77"/>
    </location>
</feature>
<dbReference type="Proteomes" id="UP000215355">
    <property type="component" value="Chromosome 1"/>
</dbReference>
<dbReference type="NCBIfam" id="TIGR00536">
    <property type="entry name" value="hemK_fam"/>
    <property type="match status" value="1"/>
</dbReference>
<dbReference type="InterPro" id="IPR019874">
    <property type="entry name" value="RF_methyltr_PrmC"/>
</dbReference>
<dbReference type="NCBIfam" id="TIGR03534">
    <property type="entry name" value="RF_mod_PrmC"/>
    <property type="match status" value="1"/>
</dbReference>
<dbReference type="Pfam" id="PF05175">
    <property type="entry name" value="MTS"/>
    <property type="match status" value="1"/>
</dbReference>
<keyword evidence="2 5" id="KW-0808">Transferase</keyword>
<evidence type="ECO:0000256" key="3">
    <source>
        <dbReference type="ARBA" id="ARBA00022691"/>
    </source>
</evidence>
<protein>
    <recommendedName>
        <fullName evidence="5">Release factor glutamine methyltransferase</fullName>
        <shortName evidence="5">RF MTase</shortName>
        <ecNumber evidence="5">2.1.1.297</ecNumber>
    </recommendedName>
    <alternativeName>
        <fullName evidence="5">N5-glutamine methyltransferase PrmC</fullName>
    </alternativeName>
    <alternativeName>
        <fullName evidence="5">Protein-(glutamine-N5) MTase PrmC</fullName>
    </alternativeName>
    <alternativeName>
        <fullName evidence="5">Protein-glutamine N-methyltransferase PrmC</fullName>
    </alternativeName>
</protein>
<comment type="caution">
    <text evidence="5">Lacks conserved residue(s) required for the propagation of feature annotation.</text>
</comment>
<comment type="catalytic activity">
    <reaction evidence="4 5">
        <text>L-glutaminyl-[peptide chain release factor] + S-adenosyl-L-methionine = N(5)-methyl-L-glutaminyl-[peptide chain release factor] + S-adenosyl-L-homocysteine + H(+)</text>
        <dbReference type="Rhea" id="RHEA:42896"/>
        <dbReference type="Rhea" id="RHEA-COMP:10271"/>
        <dbReference type="Rhea" id="RHEA-COMP:10272"/>
        <dbReference type="ChEBI" id="CHEBI:15378"/>
        <dbReference type="ChEBI" id="CHEBI:30011"/>
        <dbReference type="ChEBI" id="CHEBI:57856"/>
        <dbReference type="ChEBI" id="CHEBI:59789"/>
        <dbReference type="ChEBI" id="CHEBI:61891"/>
        <dbReference type="EC" id="2.1.1.297"/>
    </reaction>
</comment>
<feature type="binding site" evidence="5">
    <location>
        <position position="190"/>
    </location>
    <ligand>
        <name>S-adenosyl-L-methionine</name>
        <dbReference type="ChEBI" id="CHEBI:59789"/>
    </ligand>
</feature>
<evidence type="ECO:0000256" key="4">
    <source>
        <dbReference type="ARBA" id="ARBA00048391"/>
    </source>
</evidence>
<feature type="binding site" evidence="5">
    <location>
        <begin position="122"/>
        <end position="126"/>
    </location>
    <ligand>
        <name>S-adenosyl-L-methionine</name>
        <dbReference type="ChEBI" id="CHEBI:59789"/>
    </ligand>
</feature>
<dbReference type="Pfam" id="PF17827">
    <property type="entry name" value="PrmC_N"/>
    <property type="match status" value="1"/>
</dbReference>
<dbReference type="EMBL" id="LT906468">
    <property type="protein sequence ID" value="SNV48207.1"/>
    <property type="molecule type" value="Genomic_DNA"/>
</dbReference>
<feature type="binding site" evidence="5">
    <location>
        <begin position="190"/>
        <end position="193"/>
    </location>
    <ligand>
        <name>substrate</name>
    </ligand>
</feature>
<dbReference type="CDD" id="cd02440">
    <property type="entry name" value="AdoMet_MTases"/>
    <property type="match status" value="1"/>
</dbReference>
<dbReference type="AlphaFoldDB" id="A0AAJ4XAY9"/>
<dbReference type="SUPFAM" id="SSF53335">
    <property type="entry name" value="S-adenosyl-L-methionine-dependent methyltransferases"/>
    <property type="match status" value="1"/>
</dbReference>
<evidence type="ECO:0000256" key="1">
    <source>
        <dbReference type="ARBA" id="ARBA00022603"/>
    </source>
</evidence>
<feature type="domain" description="Methyltransferase small" evidence="6">
    <location>
        <begin position="111"/>
        <end position="199"/>
    </location>
</feature>
<evidence type="ECO:0000256" key="5">
    <source>
        <dbReference type="HAMAP-Rule" id="MF_02126"/>
    </source>
</evidence>
<name>A0AAJ4XAY9_9SPHI</name>
<keyword evidence="1 5" id="KW-0489">Methyltransferase</keyword>
<evidence type="ECO:0000259" key="6">
    <source>
        <dbReference type="Pfam" id="PF05175"/>
    </source>
</evidence>
<dbReference type="EC" id="2.1.1.297" evidence="5"/>
<feature type="binding site" evidence="5">
    <location>
        <position position="145"/>
    </location>
    <ligand>
        <name>S-adenosyl-L-methionine</name>
        <dbReference type="ChEBI" id="CHEBI:59789"/>
    </ligand>
</feature>
<reference evidence="8 9" key="1">
    <citation type="submission" date="2017-06" db="EMBL/GenBank/DDBJ databases">
        <authorList>
            <consortium name="Pathogen Informatics"/>
        </authorList>
    </citation>
    <scope>NUCLEOTIDE SEQUENCE [LARGE SCALE GENOMIC DNA]</scope>
    <source>
        <strain evidence="8 9">NCTC12149</strain>
    </source>
</reference>
<proteinExistence type="inferred from homology"/>
<dbReference type="Gene3D" id="3.40.50.150">
    <property type="entry name" value="Vaccinia Virus protein VP39"/>
    <property type="match status" value="1"/>
</dbReference>
<sequence length="285" mass="32521">MDSLGSLRQKFVSDLSSIYDQDEAMSLFQIATEHLLGYSRVQLSMKLQEKISEEQEAKFNSLLQQLQTGRPIQQIIGKAPFYGMEFIVSEDTLIPRPETEELVQLIISENKGKSELEIIDIGTGTGCIAISLKKGLAESHVCAVDISPEAIAIAKVNAQQNGYPVDFRCLDILEWNLVFDQEQYDIIVSNPPYITDDEKREMHRNVLHFEPHTALFVEDSAPLLFYDYIASFALKHLKKEGTLYFEINQYLSEETKELLIKKGFAKVDILHDINSVPRMIRARYI</sequence>
<dbReference type="KEGG" id="smiz:4412673_01506"/>
<dbReference type="Gene3D" id="1.10.8.10">
    <property type="entry name" value="DNA helicase RuvA subunit, C-terminal domain"/>
    <property type="match status" value="1"/>
</dbReference>
<accession>A0AAJ4XAY9</accession>
<evidence type="ECO:0000259" key="7">
    <source>
        <dbReference type="Pfam" id="PF17827"/>
    </source>
</evidence>
<dbReference type="HAMAP" id="MF_02126">
    <property type="entry name" value="RF_methyltr_PrmC"/>
    <property type="match status" value="1"/>
</dbReference>
<dbReference type="GO" id="GO:0003676">
    <property type="term" value="F:nucleic acid binding"/>
    <property type="evidence" value="ECO:0007669"/>
    <property type="project" value="InterPro"/>
</dbReference>
<dbReference type="GO" id="GO:0102559">
    <property type="term" value="F:peptide chain release factor N(5)-glutamine methyltransferase activity"/>
    <property type="evidence" value="ECO:0007669"/>
    <property type="project" value="UniProtKB-EC"/>
</dbReference>
<comment type="function">
    <text evidence="5">Methylates the class 1 translation termination release factors RF1/PrfA and RF2/PrfB on the glutamine residue of the universally conserved GGQ motif.</text>
</comment>